<dbReference type="GO" id="GO:0046872">
    <property type="term" value="F:metal ion binding"/>
    <property type="evidence" value="ECO:0007669"/>
    <property type="project" value="UniProtKB-KW"/>
</dbReference>
<evidence type="ECO:0000256" key="1">
    <source>
        <dbReference type="ARBA" id="ARBA00010996"/>
    </source>
</evidence>
<feature type="disulfide bond" description="Redox-active" evidence="4">
    <location>
        <begin position="112"/>
        <end position="116"/>
    </location>
</feature>
<dbReference type="InterPro" id="IPR003782">
    <property type="entry name" value="SCO1/SenC"/>
</dbReference>
<feature type="binding site" evidence="3">
    <location>
        <position position="112"/>
    </location>
    <ligand>
        <name>Cu cation</name>
        <dbReference type="ChEBI" id="CHEBI:23378"/>
    </ligand>
</feature>
<feature type="transmembrane region" description="Helical" evidence="5">
    <location>
        <begin position="39"/>
        <end position="59"/>
    </location>
</feature>
<keyword evidence="3" id="KW-0479">Metal-binding</keyword>
<evidence type="ECO:0000313" key="7">
    <source>
        <dbReference type="Proteomes" id="UP000050791"/>
    </source>
</evidence>
<dbReference type="PANTHER" id="PTHR12151">
    <property type="entry name" value="ELECTRON TRANSPORT PROTIN SCO1/SENC FAMILY MEMBER"/>
    <property type="match status" value="1"/>
</dbReference>
<keyword evidence="5" id="KW-0472">Membrane</keyword>
<dbReference type="InterPro" id="IPR013766">
    <property type="entry name" value="Thioredoxin_domain"/>
</dbReference>
<dbReference type="PROSITE" id="PS51352">
    <property type="entry name" value="THIOREDOXIN_2"/>
    <property type="match status" value="1"/>
</dbReference>
<dbReference type="Pfam" id="PF02630">
    <property type="entry name" value="SCO1-SenC"/>
    <property type="match status" value="1"/>
</dbReference>
<comment type="similarity">
    <text evidence="1">Belongs to the SCO1/2 family.</text>
</comment>
<dbReference type="Proteomes" id="UP000050791">
    <property type="component" value="Unassembled WGS sequence"/>
</dbReference>
<evidence type="ECO:0000256" key="4">
    <source>
        <dbReference type="PIRSR" id="PIRSR603782-2"/>
    </source>
</evidence>
<evidence type="ECO:0000256" key="3">
    <source>
        <dbReference type="PIRSR" id="PIRSR603782-1"/>
    </source>
</evidence>
<keyword evidence="5" id="KW-0812">Transmembrane</keyword>
<keyword evidence="4" id="KW-1015">Disulfide bond</keyword>
<dbReference type="WBParaSite" id="SMTH1_32740.2">
    <property type="protein sequence ID" value="SMTH1_32740.2"/>
    <property type="gene ID" value="SMTH1_32740"/>
</dbReference>
<evidence type="ECO:0000313" key="8">
    <source>
        <dbReference type="WBParaSite" id="SMTH1_32740.2"/>
    </source>
</evidence>
<evidence type="ECO:0000256" key="2">
    <source>
        <dbReference type="ARBA" id="ARBA00023008"/>
    </source>
</evidence>
<evidence type="ECO:0000259" key="6">
    <source>
        <dbReference type="PROSITE" id="PS51352"/>
    </source>
</evidence>
<organism evidence="7 8">
    <name type="scientific">Schistosoma mattheei</name>
    <dbReference type="NCBI Taxonomy" id="31246"/>
    <lineage>
        <taxon>Eukaryota</taxon>
        <taxon>Metazoa</taxon>
        <taxon>Spiralia</taxon>
        <taxon>Lophotrochozoa</taxon>
        <taxon>Platyhelminthes</taxon>
        <taxon>Trematoda</taxon>
        <taxon>Digenea</taxon>
        <taxon>Strigeidida</taxon>
        <taxon>Schistosomatoidea</taxon>
        <taxon>Schistosomatidae</taxon>
        <taxon>Schistosoma</taxon>
    </lineage>
</organism>
<keyword evidence="2 3" id="KW-0186">Copper</keyword>
<dbReference type="GO" id="GO:0033617">
    <property type="term" value="P:mitochondrial respiratory chain complex IV assembly"/>
    <property type="evidence" value="ECO:0007669"/>
    <property type="project" value="TreeGrafter"/>
</dbReference>
<dbReference type="SUPFAM" id="SSF52833">
    <property type="entry name" value="Thioredoxin-like"/>
    <property type="match status" value="1"/>
</dbReference>
<dbReference type="Gene3D" id="3.40.30.10">
    <property type="entry name" value="Glutaredoxin"/>
    <property type="match status" value="1"/>
</dbReference>
<name>A0AA85B782_9TREM</name>
<dbReference type="InterPro" id="IPR036249">
    <property type="entry name" value="Thioredoxin-like_sf"/>
</dbReference>
<dbReference type="CDD" id="cd02968">
    <property type="entry name" value="SCO"/>
    <property type="match status" value="1"/>
</dbReference>
<reference evidence="8" key="1">
    <citation type="submission" date="2023-11" db="UniProtKB">
        <authorList>
            <consortium name="WormBaseParasite"/>
        </authorList>
    </citation>
    <scope>IDENTIFICATION</scope>
</reference>
<proteinExistence type="inferred from homology"/>
<dbReference type="FunFam" id="3.40.30.10:FF:000013">
    <property type="entry name" value="Blast:Protein SCO1 homolog, mitochondrial"/>
    <property type="match status" value="1"/>
</dbReference>
<evidence type="ECO:0000256" key="5">
    <source>
        <dbReference type="SAM" id="Phobius"/>
    </source>
</evidence>
<feature type="domain" description="Thioredoxin" evidence="6">
    <location>
        <begin position="74"/>
        <end position="239"/>
    </location>
</feature>
<dbReference type="GO" id="GO:0005739">
    <property type="term" value="C:mitochondrion"/>
    <property type="evidence" value="ECO:0007669"/>
    <property type="project" value="GOC"/>
</dbReference>
<keyword evidence="5" id="KW-1133">Transmembrane helix</keyword>
<protein>
    <recommendedName>
        <fullName evidence="6">Thioredoxin domain-containing protein</fullName>
    </recommendedName>
</protein>
<accession>A0AA85B782</accession>
<dbReference type="PANTHER" id="PTHR12151:SF5">
    <property type="entry name" value="AT19154P"/>
    <property type="match status" value="1"/>
</dbReference>
<sequence length="243" mass="27826">MRVFSCCLKSLGMSSKLLSRGFIPTRFRSTLSPKDRMRYIHWCSFVFLAGSFTVGSVLLTRDLAKARKISERKYGLPSIGGDFNLVDHNGNPCKLADFRGKWVLLYFGFCRCPDICPEQIERLVEVSDRIMLIEKPKYPLVPVFMSVDSERDTPDILAKYVKEFSPHLIGLTGTKEEIDKVSKLYRIYYSAGPKDADGDYIVDHTVIMYLLDPKGQFSDYYGQVKPVQEIVQNITEKMNAYKD</sequence>
<feature type="binding site" evidence="3">
    <location>
        <position position="116"/>
    </location>
    <ligand>
        <name>Cu cation</name>
        <dbReference type="ChEBI" id="CHEBI:23378"/>
    </ligand>
</feature>
<feature type="binding site" evidence="3">
    <location>
        <position position="204"/>
    </location>
    <ligand>
        <name>Cu cation</name>
        <dbReference type="ChEBI" id="CHEBI:23378"/>
    </ligand>
</feature>
<dbReference type="AlphaFoldDB" id="A0AA85B782"/>